<proteinExistence type="inferred from homology"/>
<dbReference type="SUPFAM" id="SSF75569">
    <property type="entry name" value="Archaeal IMP cyclohydrolase PurO"/>
    <property type="match status" value="1"/>
</dbReference>
<dbReference type="Gene3D" id="3.60.20.20">
    <property type="entry name" value="Inosine monophosphate cyclohydrolase-like"/>
    <property type="match status" value="1"/>
</dbReference>
<comment type="caution">
    <text evidence="5">The sequence shown here is derived from an EMBL/GenBank/DDBJ whole genome shotgun (WGS) entry which is preliminary data.</text>
</comment>
<keyword evidence="2 5" id="KW-0378">Hydrolase</keyword>
<dbReference type="GO" id="GO:0006188">
    <property type="term" value="P:IMP biosynthetic process"/>
    <property type="evidence" value="ECO:0007669"/>
    <property type="project" value="InterPro"/>
</dbReference>
<dbReference type="InterPro" id="IPR020600">
    <property type="entry name" value="IMP_cyclohydrolase-like"/>
</dbReference>
<dbReference type="Pfam" id="PF07826">
    <property type="entry name" value="IMP_cyclohyd"/>
    <property type="match status" value="1"/>
</dbReference>
<dbReference type="NCBIfam" id="TIGR01922">
    <property type="entry name" value="purO_arch"/>
    <property type="match status" value="1"/>
</dbReference>
<keyword evidence="1" id="KW-0658">Purine biosynthesis</keyword>
<dbReference type="NCBIfam" id="NF003167">
    <property type="entry name" value="PRK04151.1"/>
    <property type="match status" value="1"/>
</dbReference>
<dbReference type="GO" id="GO:0003937">
    <property type="term" value="F:IMP cyclohydrolase activity"/>
    <property type="evidence" value="ECO:0007669"/>
    <property type="project" value="UniProtKB-EC"/>
</dbReference>
<evidence type="ECO:0000313" key="5">
    <source>
        <dbReference type="EMBL" id="MDQ0289132.1"/>
    </source>
</evidence>
<evidence type="ECO:0000313" key="6">
    <source>
        <dbReference type="Proteomes" id="UP001238163"/>
    </source>
</evidence>
<evidence type="ECO:0000259" key="4">
    <source>
        <dbReference type="Pfam" id="PF07826"/>
    </source>
</evidence>
<organism evidence="5 6">
    <name type="scientific">Oligosphaera ethanolica</name>
    <dbReference type="NCBI Taxonomy" id="760260"/>
    <lineage>
        <taxon>Bacteria</taxon>
        <taxon>Pseudomonadati</taxon>
        <taxon>Lentisphaerota</taxon>
        <taxon>Oligosphaeria</taxon>
        <taxon>Oligosphaerales</taxon>
        <taxon>Oligosphaeraceae</taxon>
        <taxon>Oligosphaera</taxon>
    </lineage>
</organism>
<dbReference type="InterPro" id="IPR036795">
    <property type="entry name" value="IMP_cyclohydrolase-like_sf"/>
</dbReference>
<feature type="domain" description="Inosine monophosphate cyclohydrolase-like" evidence="4">
    <location>
        <begin position="2"/>
        <end position="200"/>
    </location>
</feature>
<dbReference type="InterPro" id="IPR010191">
    <property type="entry name" value="IMP_cyclohydrolase"/>
</dbReference>
<evidence type="ECO:0000256" key="2">
    <source>
        <dbReference type="ARBA" id="ARBA00022801"/>
    </source>
</evidence>
<dbReference type="Proteomes" id="UP001238163">
    <property type="component" value="Unassembled WGS sequence"/>
</dbReference>
<protein>
    <recommendedName>
        <fullName evidence="3">IMP cyclohydrolase</fullName>
        <ecNumber evidence="3">3.5.4.10</ecNumber>
    </recommendedName>
</protein>
<keyword evidence="6" id="KW-1185">Reference proteome</keyword>
<reference evidence="5" key="1">
    <citation type="submission" date="2023-07" db="EMBL/GenBank/DDBJ databases">
        <title>Genomic Encyclopedia of Type Strains, Phase IV (KMG-IV): sequencing the most valuable type-strain genomes for metagenomic binning, comparative biology and taxonomic classification.</title>
        <authorList>
            <person name="Goeker M."/>
        </authorList>
    </citation>
    <scope>NUCLEOTIDE SEQUENCE</scope>
    <source>
        <strain evidence="5">DSM 24202</strain>
    </source>
</reference>
<accession>A0AAE3VEN6</accession>
<dbReference type="RefSeq" id="WP_307260467.1">
    <property type="nucleotide sequence ID" value="NZ_JAUSVL010000001.1"/>
</dbReference>
<dbReference type="AlphaFoldDB" id="A0AAE3VEN6"/>
<dbReference type="HAMAP" id="MF_00705">
    <property type="entry name" value="IMP_cyclohydrol"/>
    <property type="match status" value="1"/>
</dbReference>
<evidence type="ECO:0000256" key="1">
    <source>
        <dbReference type="ARBA" id="ARBA00022755"/>
    </source>
</evidence>
<name>A0AAE3VEN6_9BACT</name>
<dbReference type="PIRSF" id="PIRSF004866">
    <property type="entry name" value="IMP_cclhdr_arch"/>
    <property type="match status" value="1"/>
</dbReference>
<sequence>MYVGRIVAVACTPQGRGAALYRVSSRSFPNREAKILNQAIAIVPKAGFENDIQKNPYIAYNCLRIARGMAVVSNGSHTDPVAEKIQAGLPPRDAMASVMLAMDYEHDSLDTPRITGVVTPDGQHGWLAIIRKDAIIVREFTLQPGQAFYVCTYEKNAPGLDQADSQFDASDADDACDYILKRGVFADFEKPVSAACAVADATAQFQTAIR</sequence>
<dbReference type="EMBL" id="JAUSVL010000001">
    <property type="protein sequence ID" value="MDQ0289132.1"/>
    <property type="molecule type" value="Genomic_DNA"/>
</dbReference>
<gene>
    <name evidence="5" type="ORF">J3R75_001239</name>
</gene>
<evidence type="ECO:0000256" key="3">
    <source>
        <dbReference type="NCBIfam" id="TIGR01922"/>
    </source>
</evidence>
<dbReference type="EC" id="3.5.4.10" evidence="3"/>